<accession>A0A9P6NFS3</accession>
<gene>
    <name evidence="2" type="ORF">CROQUDRAFT_46046</name>
</gene>
<dbReference type="EMBL" id="MU167280">
    <property type="protein sequence ID" value="KAG0145244.1"/>
    <property type="molecule type" value="Genomic_DNA"/>
</dbReference>
<evidence type="ECO:0000313" key="2">
    <source>
        <dbReference type="EMBL" id="KAG0145244.1"/>
    </source>
</evidence>
<evidence type="ECO:0000256" key="1">
    <source>
        <dbReference type="SAM" id="MobiDB-lite"/>
    </source>
</evidence>
<evidence type="ECO:0000313" key="3">
    <source>
        <dbReference type="Proteomes" id="UP000886653"/>
    </source>
</evidence>
<dbReference type="AlphaFoldDB" id="A0A9P6NFS3"/>
<name>A0A9P6NFS3_9BASI</name>
<protein>
    <submittedName>
        <fullName evidence="2">Uncharacterized protein</fullName>
    </submittedName>
</protein>
<dbReference type="Proteomes" id="UP000886653">
    <property type="component" value="Unassembled WGS sequence"/>
</dbReference>
<sequence length="599" mass="67804">FDYRPRLVKREFEQLSEETVQIFKISGINDPEKQRSILQSAKDSAKKTLEPFGWKIPSSDDGLGSRVASGSRATKATRLESDRAPTESTALSFEEKAKTSYQKLQAEALKRKKGYITFEDGENDDHLQNYMADLYNGRIPEILVVHGGNAKVRLANYKAFWKAQNEKTGCEIPQILLGGQGIEEPAVFDSVEGVASIEREKKEEMIEKPMPKEERERIAKETYKTVAAYIEKLDHVGVGVKTAPTDLVEVVKIVGLGDSRKKMLIAWAAPGALIPTKTETGTEVTSGTTFELHAKFNVNRNYPASDEILRSGIPIILTGTGLSNSRVKGLMDKEYVNEIYKDFEGFGGLKQLMDEAKPGSFFHMVKAQQLSMQEKLVASGAEKVLLELRPKKALLKAAIADPRQMTTFPFEIPTKDVEKYIIPFPGSEALDAKKDKYQKWIHEGLLPKMGDLKDSDDPEKVNALKSVLKTELKATEDEEQRVGHLFNRWKDLIKQPNFFQGCTEDPHLELIFNQNLRDVSLRELIPVSLTRLEGRPQIFKIDVNHQSNCYILSGINHEPFYNMFQHLIDWHNEKSPNRELPWKTFRYTTPTTSEPRSQG</sequence>
<proteinExistence type="predicted"/>
<reference evidence="2" key="1">
    <citation type="submission" date="2013-11" db="EMBL/GenBank/DDBJ databases">
        <title>Genome sequence of the fusiform rust pathogen reveals effectors for host alternation and coevolution with pine.</title>
        <authorList>
            <consortium name="DOE Joint Genome Institute"/>
            <person name="Smith K."/>
            <person name="Pendleton A."/>
            <person name="Kubisiak T."/>
            <person name="Anderson C."/>
            <person name="Salamov A."/>
            <person name="Aerts A."/>
            <person name="Riley R."/>
            <person name="Clum A."/>
            <person name="Lindquist E."/>
            <person name="Ence D."/>
            <person name="Campbell M."/>
            <person name="Kronenberg Z."/>
            <person name="Feau N."/>
            <person name="Dhillon B."/>
            <person name="Hamelin R."/>
            <person name="Burleigh J."/>
            <person name="Smith J."/>
            <person name="Yandell M."/>
            <person name="Nelson C."/>
            <person name="Grigoriev I."/>
            <person name="Davis J."/>
        </authorList>
    </citation>
    <scope>NUCLEOTIDE SEQUENCE</scope>
    <source>
        <strain evidence="2">G11</strain>
    </source>
</reference>
<comment type="caution">
    <text evidence="2">The sequence shown here is derived from an EMBL/GenBank/DDBJ whole genome shotgun (WGS) entry which is preliminary data.</text>
</comment>
<organism evidence="2 3">
    <name type="scientific">Cronartium quercuum f. sp. fusiforme G11</name>
    <dbReference type="NCBI Taxonomy" id="708437"/>
    <lineage>
        <taxon>Eukaryota</taxon>
        <taxon>Fungi</taxon>
        <taxon>Dikarya</taxon>
        <taxon>Basidiomycota</taxon>
        <taxon>Pucciniomycotina</taxon>
        <taxon>Pucciniomycetes</taxon>
        <taxon>Pucciniales</taxon>
        <taxon>Coleosporiaceae</taxon>
        <taxon>Cronartium</taxon>
    </lineage>
</organism>
<keyword evidence="3" id="KW-1185">Reference proteome</keyword>
<feature type="region of interest" description="Disordered" evidence="1">
    <location>
        <begin position="60"/>
        <end position="87"/>
    </location>
</feature>
<feature type="non-terminal residue" evidence="2">
    <location>
        <position position="1"/>
    </location>
</feature>